<dbReference type="PROSITE" id="PS50102">
    <property type="entry name" value="RRM"/>
    <property type="match status" value="1"/>
</dbReference>
<dbReference type="AlphaFoldDB" id="A0A2B4S9E7"/>
<feature type="region of interest" description="Disordered" evidence="2">
    <location>
        <begin position="655"/>
        <end position="692"/>
    </location>
</feature>
<evidence type="ECO:0000313" key="5">
    <source>
        <dbReference type="Proteomes" id="UP000225706"/>
    </source>
</evidence>
<dbReference type="PANTHER" id="PTHR23295:SF6">
    <property type="entry name" value="NEOSIN, ISOFORM A"/>
    <property type="match status" value="1"/>
</dbReference>
<feature type="compositionally biased region" description="Basic and acidic residues" evidence="2">
    <location>
        <begin position="11"/>
        <end position="47"/>
    </location>
</feature>
<evidence type="ECO:0000313" key="4">
    <source>
        <dbReference type="EMBL" id="PFX26016.1"/>
    </source>
</evidence>
<dbReference type="CDD" id="cd12341">
    <property type="entry name" value="RRM_hnRNPC_like"/>
    <property type="match status" value="1"/>
</dbReference>
<evidence type="ECO:0000256" key="1">
    <source>
        <dbReference type="PROSITE-ProRule" id="PRU00176"/>
    </source>
</evidence>
<dbReference type="InterPro" id="IPR036621">
    <property type="entry name" value="Anticodon-bd_dom_sf"/>
</dbReference>
<sequence length="969" mass="102572">MNSDLKVAPNDMKDTRFRDNRKGSPERWGKPGRRENTPPKETNRSDPHSIRCRVFIGNLQMSRKELEDIFVQYGKVVGCSVHNNYGFVQFEDEKAADAAVAKENGQVYCGKRVDVNLAGDRRKEKMDERPRDRDSRPPFAFNRREREFEREGNRPFRKSPPRDRPRFEDYDRFPSRFEPPPFDRRGRSPSPPRRMEDRPYGGGRNDDFYMRDRYRNEPTPREPYPRHGFDHRGDPYDRDRRDPYDSPRGPYPDRRDDRFDRYDSYGRDGRESRDYPRPGDYPGPAKRPRMDYDGPDDIYSSSKTIEAPTDCVIVVMNKQQRGYAELVQRRLKSVGLVVDLHFHGTQPIVELLDDVARRGVLYAIVITSQHEVHRSVTVNILHGSPQGKDETPLAGKTTHAEHRNMPLDDAMRLVGQNFDQYMQDLRERAKASSVQGSSKDVSETVSKEEKSSEISSLLSKAAAGGSLSSDQLAKLIDNLSKRQQEVVGSTSTANGKGGLATTQPSQPAVDPQSIAKQQADLQAKILSILNPGGVAKPGVTSSSSLTQQAAMPSVVPSPSVATAAKSAALSTTAKPIFPLYLAQQKPVTPITGSGGYLSSSAAPGLGALAGGATSASSAYSAAAIRTTPSAAYQYTKPGAQGVQSTYATGANRAATASSSSSYGSPASQRSQTYSAGTQAQKPTATSPSQSPISAISKAGLAGQAIGTIGVQRPNAVGRGSSGSLGGPRPSTGAPGVQMRAPYPMASKGRAGLLGASPAAGVRGPTQTVRAPAPSGSPGVRMGTPRGPSPVGRGTVRTPSPAGMQGQARGRAIAVRGGAISVRGGSVGGKAGTGATSTPGVAASQTASPNRGALVQRGASVARGIPTRGGGTALTRGSPANRGAATARGGLAPRGGPASRGGLISRGAPQMRGAPNARGGPSQQGAPIRSLGPGGRNAGQGPINRGAPRGRPMMRGGPGFRGGRGNSGGY</sequence>
<feature type="region of interest" description="Disordered" evidence="2">
    <location>
        <begin position="712"/>
        <end position="735"/>
    </location>
</feature>
<dbReference type="SUPFAM" id="SSF52954">
    <property type="entry name" value="Class II aaRS ABD-related"/>
    <property type="match status" value="1"/>
</dbReference>
<proteinExistence type="predicted"/>
<reference evidence="5" key="1">
    <citation type="journal article" date="2017" name="bioRxiv">
        <title>Comparative analysis of the genomes of Stylophora pistillata and Acropora digitifera provides evidence for extensive differences between species of corals.</title>
        <authorList>
            <person name="Voolstra C.R."/>
            <person name="Li Y."/>
            <person name="Liew Y.J."/>
            <person name="Baumgarten S."/>
            <person name="Zoccola D."/>
            <person name="Flot J.-F."/>
            <person name="Tambutte S."/>
            <person name="Allemand D."/>
            <person name="Aranda M."/>
        </authorList>
    </citation>
    <scope>NUCLEOTIDE SEQUENCE [LARGE SCALE GENOMIC DNA]</scope>
</reference>
<evidence type="ECO:0000259" key="3">
    <source>
        <dbReference type="PROSITE" id="PS50102"/>
    </source>
</evidence>
<dbReference type="Gene3D" id="3.30.70.330">
    <property type="match status" value="1"/>
</dbReference>
<comment type="caution">
    <text evidence="4">The sequence shown here is derived from an EMBL/GenBank/DDBJ whole genome shotgun (WGS) entry which is preliminary data.</text>
</comment>
<feature type="compositionally biased region" description="Basic and acidic residues" evidence="2">
    <location>
        <begin position="193"/>
        <end position="277"/>
    </location>
</feature>
<dbReference type="EMBL" id="LSMT01000136">
    <property type="protein sequence ID" value="PFX26016.1"/>
    <property type="molecule type" value="Genomic_DNA"/>
</dbReference>
<feature type="region of interest" description="Disordered" evidence="2">
    <location>
        <begin position="382"/>
        <end position="401"/>
    </location>
</feature>
<feature type="region of interest" description="Disordered" evidence="2">
    <location>
        <begin position="824"/>
        <end position="969"/>
    </location>
</feature>
<keyword evidence="1" id="KW-0694">RNA-binding</keyword>
<dbReference type="Pfam" id="PF00076">
    <property type="entry name" value="RRM_1"/>
    <property type="match status" value="1"/>
</dbReference>
<evidence type="ECO:0000256" key="2">
    <source>
        <dbReference type="SAM" id="MobiDB-lite"/>
    </source>
</evidence>
<dbReference type="GO" id="GO:0003723">
    <property type="term" value="F:RNA binding"/>
    <property type="evidence" value="ECO:0007669"/>
    <property type="project" value="UniProtKB-UniRule"/>
</dbReference>
<organism evidence="4 5">
    <name type="scientific">Stylophora pistillata</name>
    <name type="common">Smooth cauliflower coral</name>
    <dbReference type="NCBI Taxonomy" id="50429"/>
    <lineage>
        <taxon>Eukaryota</taxon>
        <taxon>Metazoa</taxon>
        <taxon>Cnidaria</taxon>
        <taxon>Anthozoa</taxon>
        <taxon>Hexacorallia</taxon>
        <taxon>Scleractinia</taxon>
        <taxon>Astrocoeniina</taxon>
        <taxon>Pocilloporidae</taxon>
        <taxon>Stylophora</taxon>
    </lineage>
</organism>
<dbReference type="OrthoDB" id="5977738at2759"/>
<name>A0A2B4S9E7_STYPI</name>
<dbReference type="InterPro" id="IPR035979">
    <property type="entry name" value="RBD_domain_sf"/>
</dbReference>
<feature type="compositionally biased region" description="Basic and acidic residues" evidence="2">
    <location>
        <begin position="440"/>
        <end position="452"/>
    </location>
</feature>
<dbReference type="PANTHER" id="PTHR23295">
    <property type="entry name" value="NUCLEAR RECEPTOR COACTIVATOR 5-RELATED"/>
    <property type="match status" value="1"/>
</dbReference>
<feature type="compositionally biased region" description="Low complexity" evidence="2">
    <location>
        <begin position="944"/>
        <end position="954"/>
    </location>
</feature>
<feature type="compositionally biased region" description="Basic and acidic residues" evidence="2">
    <location>
        <begin position="120"/>
        <end position="186"/>
    </location>
</feature>
<protein>
    <submittedName>
        <fullName evidence="4">Nuclear receptor coactivator 5</fullName>
    </submittedName>
</protein>
<dbReference type="SMART" id="SM00360">
    <property type="entry name" value="RRM"/>
    <property type="match status" value="1"/>
</dbReference>
<feature type="region of interest" description="Disordered" evidence="2">
    <location>
        <begin position="758"/>
        <end position="806"/>
    </location>
</feature>
<feature type="domain" description="RRM" evidence="3">
    <location>
        <begin position="52"/>
        <end position="120"/>
    </location>
</feature>
<keyword evidence="5" id="KW-1185">Reference proteome</keyword>
<dbReference type="Gene3D" id="3.40.50.800">
    <property type="entry name" value="Anticodon-binding domain"/>
    <property type="match status" value="1"/>
</dbReference>
<dbReference type="InterPro" id="IPR012677">
    <property type="entry name" value="Nucleotide-bd_a/b_plait_sf"/>
</dbReference>
<dbReference type="STRING" id="50429.A0A2B4S9E7"/>
<accession>A0A2B4S9E7</accession>
<feature type="region of interest" description="Disordered" evidence="2">
    <location>
        <begin position="429"/>
        <end position="452"/>
    </location>
</feature>
<dbReference type="InterPro" id="IPR000504">
    <property type="entry name" value="RRM_dom"/>
</dbReference>
<feature type="compositionally biased region" description="Gly residues" evidence="2">
    <location>
        <begin position="955"/>
        <end position="969"/>
    </location>
</feature>
<feature type="compositionally biased region" description="Low complexity" evidence="2">
    <location>
        <begin position="655"/>
        <end position="671"/>
    </location>
</feature>
<feature type="region of interest" description="Disordered" evidence="2">
    <location>
        <begin position="486"/>
        <end position="515"/>
    </location>
</feature>
<feature type="compositionally biased region" description="Low complexity" evidence="2">
    <location>
        <begin position="878"/>
        <end position="901"/>
    </location>
</feature>
<dbReference type="Proteomes" id="UP000225706">
    <property type="component" value="Unassembled WGS sequence"/>
</dbReference>
<feature type="region of interest" description="Disordered" evidence="2">
    <location>
        <begin position="1"/>
        <end position="47"/>
    </location>
</feature>
<gene>
    <name evidence="4" type="primary">NCOA5</name>
    <name evidence="4" type="ORF">AWC38_SpisGene9325</name>
</gene>
<feature type="region of interest" description="Disordered" evidence="2">
    <location>
        <begin position="120"/>
        <end position="293"/>
    </location>
</feature>
<feature type="compositionally biased region" description="Polar residues" evidence="2">
    <location>
        <begin position="672"/>
        <end position="692"/>
    </location>
</feature>
<feature type="compositionally biased region" description="Polar residues" evidence="2">
    <location>
        <begin position="486"/>
        <end position="506"/>
    </location>
</feature>
<keyword evidence="4" id="KW-0675">Receptor</keyword>
<dbReference type="SUPFAM" id="SSF54928">
    <property type="entry name" value="RNA-binding domain, RBD"/>
    <property type="match status" value="1"/>
</dbReference>
<dbReference type="InterPro" id="IPR052600">
    <property type="entry name" value="Nuc_rcpt_coact/corep"/>
</dbReference>